<dbReference type="AlphaFoldDB" id="A0ABD3GDW6"/>
<evidence type="ECO:0000313" key="2">
    <source>
        <dbReference type="Proteomes" id="UP001633002"/>
    </source>
</evidence>
<sequence length="155" mass="16340">MIVSMFLRLKAMELIGRNELGLGEVPAVNPSAVANIMPGELPTVDPPAIATMRTGELSAVNPPAVATMGTGELPAVNPPAVATMEMGELPAVNPPAVEIMGQTIVAEDDNPQSQSEDVQLLGSDRLLFYAEDVLDRSLRTGGGDRVGYSMVRRGR</sequence>
<keyword evidence="2" id="KW-1185">Reference proteome</keyword>
<evidence type="ECO:0000313" key="1">
    <source>
        <dbReference type="EMBL" id="KAL3677383.1"/>
    </source>
</evidence>
<organism evidence="1 2">
    <name type="scientific">Riccia sorocarpa</name>
    <dbReference type="NCBI Taxonomy" id="122646"/>
    <lineage>
        <taxon>Eukaryota</taxon>
        <taxon>Viridiplantae</taxon>
        <taxon>Streptophyta</taxon>
        <taxon>Embryophyta</taxon>
        <taxon>Marchantiophyta</taxon>
        <taxon>Marchantiopsida</taxon>
        <taxon>Marchantiidae</taxon>
        <taxon>Marchantiales</taxon>
        <taxon>Ricciaceae</taxon>
        <taxon>Riccia</taxon>
    </lineage>
</organism>
<gene>
    <name evidence="1" type="ORF">R1sor_027331</name>
</gene>
<comment type="caution">
    <text evidence="1">The sequence shown here is derived from an EMBL/GenBank/DDBJ whole genome shotgun (WGS) entry which is preliminary data.</text>
</comment>
<proteinExistence type="predicted"/>
<dbReference type="EMBL" id="JBJQOH010000008">
    <property type="protein sequence ID" value="KAL3677383.1"/>
    <property type="molecule type" value="Genomic_DNA"/>
</dbReference>
<name>A0ABD3GDW6_9MARC</name>
<accession>A0ABD3GDW6</accession>
<protein>
    <submittedName>
        <fullName evidence="1">Uncharacterized protein</fullName>
    </submittedName>
</protein>
<dbReference type="Proteomes" id="UP001633002">
    <property type="component" value="Unassembled WGS sequence"/>
</dbReference>
<reference evidence="1 2" key="1">
    <citation type="submission" date="2024-09" db="EMBL/GenBank/DDBJ databases">
        <title>Chromosome-scale assembly of Riccia sorocarpa.</title>
        <authorList>
            <person name="Paukszto L."/>
        </authorList>
    </citation>
    <scope>NUCLEOTIDE SEQUENCE [LARGE SCALE GENOMIC DNA]</scope>
    <source>
        <strain evidence="1">LP-2024</strain>
        <tissue evidence="1">Aerial parts of the thallus</tissue>
    </source>
</reference>